<evidence type="ECO:0000313" key="2">
    <source>
        <dbReference type="EMBL" id="RUS73008.1"/>
    </source>
</evidence>
<sequence>MPPTVHIRLDGPGACNGSTITGRPTNGPCIISVRLANLTLGLGGDEGGAGLTSAQQDGQGAMQFIIAVLLVYSLMGTAGMLILRIRRSATKAHNNKTLAAKEANLYLKYRDKIDADCHRARLVRETNKVLNHIQ</sequence>
<accession>A0A433SV19</accession>
<evidence type="ECO:0000256" key="1">
    <source>
        <dbReference type="SAM" id="Phobius"/>
    </source>
</evidence>
<dbReference type="EMBL" id="RQTK01000986">
    <property type="protein sequence ID" value="RUS73008.1"/>
    <property type="molecule type" value="Genomic_DNA"/>
</dbReference>
<feature type="transmembrane region" description="Helical" evidence="1">
    <location>
        <begin position="61"/>
        <end position="83"/>
    </location>
</feature>
<keyword evidence="1" id="KW-0812">Transmembrane</keyword>
<dbReference type="OrthoDB" id="6161683at2759"/>
<proteinExistence type="predicted"/>
<organism evidence="2 3">
    <name type="scientific">Elysia chlorotica</name>
    <name type="common">Eastern emerald elysia</name>
    <name type="synonym">Sea slug</name>
    <dbReference type="NCBI Taxonomy" id="188477"/>
    <lineage>
        <taxon>Eukaryota</taxon>
        <taxon>Metazoa</taxon>
        <taxon>Spiralia</taxon>
        <taxon>Lophotrochozoa</taxon>
        <taxon>Mollusca</taxon>
        <taxon>Gastropoda</taxon>
        <taxon>Heterobranchia</taxon>
        <taxon>Euthyneura</taxon>
        <taxon>Panpulmonata</taxon>
        <taxon>Sacoglossa</taxon>
        <taxon>Placobranchoidea</taxon>
        <taxon>Plakobranchidae</taxon>
        <taxon>Elysia</taxon>
    </lineage>
</organism>
<dbReference type="Proteomes" id="UP000271974">
    <property type="component" value="Unassembled WGS sequence"/>
</dbReference>
<keyword evidence="1" id="KW-0472">Membrane</keyword>
<feature type="non-terminal residue" evidence="2">
    <location>
        <position position="134"/>
    </location>
</feature>
<comment type="caution">
    <text evidence="2">The sequence shown here is derived from an EMBL/GenBank/DDBJ whole genome shotgun (WGS) entry which is preliminary data.</text>
</comment>
<protein>
    <submittedName>
        <fullName evidence="2">Uncharacterized protein</fullName>
    </submittedName>
</protein>
<gene>
    <name evidence="2" type="ORF">EGW08_019230</name>
</gene>
<keyword evidence="1" id="KW-1133">Transmembrane helix</keyword>
<reference evidence="2 3" key="1">
    <citation type="submission" date="2019-01" db="EMBL/GenBank/DDBJ databases">
        <title>A draft genome assembly of the solar-powered sea slug Elysia chlorotica.</title>
        <authorList>
            <person name="Cai H."/>
            <person name="Li Q."/>
            <person name="Fang X."/>
            <person name="Li J."/>
            <person name="Curtis N.E."/>
            <person name="Altenburger A."/>
            <person name="Shibata T."/>
            <person name="Feng M."/>
            <person name="Maeda T."/>
            <person name="Schwartz J.A."/>
            <person name="Shigenobu S."/>
            <person name="Lundholm N."/>
            <person name="Nishiyama T."/>
            <person name="Yang H."/>
            <person name="Hasebe M."/>
            <person name="Li S."/>
            <person name="Pierce S.K."/>
            <person name="Wang J."/>
        </authorList>
    </citation>
    <scope>NUCLEOTIDE SEQUENCE [LARGE SCALE GENOMIC DNA]</scope>
    <source>
        <strain evidence="2">EC2010</strain>
        <tissue evidence="2">Whole organism of an adult</tissue>
    </source>
</reference>
<dbReference type="AlphaFoldDB" id="A0A433SV19"/>
<name>A0A433SV19_ELYCH</name>
<evidence type="ECO:0000313" key="3">
    <source>
        <dbReference type="Proteomes" id="UP000271974"/>
    </source>
</evidence>
<keyword evidence="3" id="KW-1185">Reference proteome</keyword>